<name>A0A4Z0A1T6_9AGAM</name>
<dbReference type="InterPro" id="IPR036291">
    <property type="entry name" value="NAD(P)-bd_dom_sf"/>
</dbReference>
<dbReference type="OrthoDB" id="37659at2759"/>
<evidence type="ECO:0000313" key="4">
    <source>
        <dbReference type="Proteomes" id="UP000298061"/>
    </source>
</evidence>
<dbReference type="EMBL" id="SFCI01000342">
    <property type="protein sequence ID" value="TFY80424.1"/>
    <property type="molecule type" value="Genomic_DNA"/>
</dbReference>
<comment type="similarity">
    <text evidence="1">Belongs to the short-chain dehydrogenases/reductases (SDR) family.</text>
</comment>
<evidence type="ECO:0000256" key="2">
    <source>
        <dbReference type="ARBA" id="ARBA00023002"/>
    </source>
</evidence>
<dbReference type="Proteomes" id="UP000298061">
    <property type="component" value="Unassembled WGS sequence"/>
</dbReference>
<keyword evidence="4" id="KW-1185">Reference proteome</keyword>
<dbReference type="Pfam" id="PF00106">
    <property type="entry name" value="adh_short"/>
    <property type="match status" value="1"/>
</dbReference>
<evidence type="ECO:0000313" key="3">
    <source>
        <dbReference type="EMBL" id="TFY80424.1"/>
    </source>
</evidence>
<evidence type="ECO:0000256" key="1">
    <source>
        <dbReference type="ARBA" id="ARBA00006484"/>
    </source>
</evidence>
<sequence length="275" mass="30023">MPLCSINNSKCVLIIGATAGIGRALALSIHALPSRPTVIVTGRRQDRLDELAALSEQDGRGKMAAVQLDIGGSRDDVVQSIQNIIDTYPELQWQLDAVVFSAAVQHVVDFRNPESIDLDALLAEINLNYATVITMMVKCFVPHFLKLGEQGHRCLVIPITSGLGIVPAPWVPNYSATKAALHSLSLSMNVQLREKNIHVIEISPPLVESELHDHQGTSEKLSKFWMPLEIFTSAAMEGLQRGEDHVTVGSATSAFERFEKGKLDVAKGYYESGRA</sequence>
<dbReference type="STRING" id="135208.A0A4Z0A1T6"/>
<dbReference type="Gene3D" id="3.40.50.720">
    <property type="entry name" value="NAD(P)-binding Rossmann-like Domain"/>
    <property type="match status" value="1"/>
</dbReference>
<dbReference type="InterPro" id="IPR002347">
    <property type="entry name" value="SDR_fam"/>
</dbReference>
<gene>
    <name evidence="3" type="ORF">EWM64_g3589</name>
</gene>
<dbReference type="PRINTS" id="PR00081">
    <property type="entry name" value="GDHRDH"/>
</dbReference>
<comment type="caution">
    <text evidence="3">The sequence shown here is derived from an EMBL/GenBank/DDBJ whole genome shotgun (WGS) entry which is preliminary data.</text>
</comment>
<proteinExistence type="inferred from homology"/>
<organism evidence="3 4">
    <name type="scientific">Hericium alpestre</name>
    <dbReference type="NCBI Taxonomy" id="135208"/>
    <lineage>
        <taxon>Eukaryota</taxon>
        <taxon>Fungi</taxon>
        <taxon>Dikarya</taxon>
        <taxon>Basidiomycota</taxon>
        <taxon>Agaricomycotina</taxon>
        <taxon>Agaricomycetes</taxon>
        <taxon>Russulales</taxon>
        <taxon>Hericiaceae</taxon>
        <taxon>Hericium</taxon>
    </lineage>
</organism>
<dbReference type="GO" id="GO:0016491">
    <property type="term" value="F:oxidoreductase activity"/>
    <property type="evidence" value="ECO:0007669"/>
    <property type="project" value="UniProtKB-KW"/>
</dbReference>
<dbReference type="PANTHER" id="PTHR43669">
    <property type="entry name" value="5-KETO-D-GLUCONATE 5-REDUCTASE"/>
    <property type="match status" value="1"/>
</dbReference>
<reference evidence="3 4" key="1">
    <citation type="submission" date="2019-02" db="EMBL/GenBank/DDBJ databases">
        <title>Genome sequencing of the rare red list fungi Hericium alpestre (H. flagellum).</title>
        <authorList>
            <person name="Buettner E."/>
            <person name="Kellner H."/>
        </authorList>
    </citation>
    <scope>NUCLEOTIDE SEQUENCE [LARGE SCALE GENOMIC DNA]</scope>
    <source>
        <strain evidence="3 4">DSM 108284</strain>
    </source>
</reference>
<evidence type="ECO:0008006" key="5">
    <source>
        <dbReference type="Google" id="ProtNLM"/>
    </source>
</evidence>
<dbReference type="SUPFAM" id="SSF51735">
    <property type="entry name" value="NAD(P)-binding Rossmann-fold domains"/>
    <property type="match status" value="1"/>
</dbReference>
<keyword evidence="2" id="KW-0560">Oxidoreductase</keyword>
<accession>A0A4Z0A1T6</accession>
<dbReference type="PANTHER" id="PTHR43669:SF11">
    <property type="entry name" value="SHORT-CHAIN DEHYDROGENASE_OXIDOREDUCTASE"/>
    <property type="match status" value="1"/>
</dbReference>
<dbReference type="AlphaFoldDB" id="A0A4Z0A1T6"/>
<protein>
    <recommendedName>
        <fullName evidence="5">NAD(P)-binding protein</fullName>
    </recommendedName>
</protein>